<dbReference type="Pfam" id="PF00534">
    <property type="entry name" value="Glycos_transf_1"/>
    <property type="match status" value="1"/>
</dbReference>
<dbReference type="EMBL" id="JBAKFJ010000002">
    <property type="protein sequence ID" value="MEX0387410.1"/>
    <property type="molecule type" value="Genomic_DNA"/>
</dbReference>
<accession>A0ABV3SBT2</accession>
<dbReference type="PANTHER" id="PTHR12526">
    <property type="entry name" value="GLYCOSYLTRANSFERASE"/>
    <property type="match status" value="1"/>
</dbReference>
<keyword evidence="3" id="KW-0328">Glycosyltransferase</keyword>
<gene>
    <name evidence="3" type="ORF">V6X64_10470</name>
</gene>
<evidence type="ECO:0000313" key="4">
    <source>
        <dbReference type="Proteomes" id="UP001556653"/>
    </source>
</evidence>
<protein>
    <submittedName>
        <fullName evidence="3">Glycosyltransferase</fullName>
        <ecNumber evidence="3">2.4.-.-</ecNumber>
    </submittedName>
</protein>
<name>A0ABV3SBT2_9GAMM</name>
<feature type="domain" description="Glycosyltransferase subfamily 4-like N-terminal" evidence="2">
    <location>
        <begin position="13"/>
        <end position="173"/>
    </location>
</feature>
<dbReference type="Proteomes" id="UP001556653">
    <property type="component" value="Unassembled WGS sequence"/>
</dbReference>
<dbReference type="InterPro" id="IPR001296">
    <property type="entry name" value="Glyco_trans_1"/>
</dbReference>
<comment type="caution">
    <text evidence="3">The sequence shown here is derived from an EMBL/GenBank/DDBJ whole genome shotgun (WGS) entry which is preliminary data.</text>
</comment>
<evidence type="ECO:0000259" key="1">
    <source>
        <dbReference type="Pfam" id="PF00534"/>
    </source>
</evidence>
<dbReference type="Pfam" id="PF13439">
    <property type="entry name" value="Glyco_transf_4"/>
    <property type="match status" value="1"/>
</dbReference>
<evidence type="ECO:0000313" key="3">
    <source>
        <dbReference type="EMBL" id="MEX0387410.1"/>
    </source>
</evidence>
<dbReference type="EC" id="2.4.-.-" evidence="3"/>
<reference evidence="3 4" key="1">
    <citation type="submission" date="2024-02" db="EMBL/GenBank/DDBJ databases">
        <title>New especies of Spiribacter isolated from saline water.</title>
        <authorList>
            <person name="Leon M.J."/>
            <person name="De La Haba R."/>
            <person name="Sanchez-Porro C."/>
            <person name="Ventosa A."/>
        </authorList>
    </citation>
    <scope>NUCLEOTIDE SEQUENCE [LARGE SCALE GENOMIC DNA]</scope>
    <source>
        <strain evidence="4">ag22IC4-227</strain>
    </source>
</reference>
<sequence>MKVMHVITGLGDGGAEASLYRLCEHDIDNTHHVVSLSTFGKHGPMLEGLGIDVAVLNMSPRRPSAIGFYRLVRLLRSKRPDVVQTWMYHGDLIGGLCARLAGIKAVVWGVRHSTLEPRKSKRTTVLIAKWLAKLSSWVPVKIVVCAQRGMEVHTSLGYEKSKMIYIPNGYDLRKLSPMPVGQAERKAHLASGKSASVLGMVSRFAPEKDHANLLEALAIVKKRGVTFYCLLVGAGVSQSNSELMGLIGKHGLSKSVDVLGQRTDIPQFMNGLDLHVLSSSSEGFPNVVAEAMACGTPCVVTDVGDAGEIVGDTGWVVPPKNSDALADAIEVALKEMNGEHWASRCDSARARIENHYSIGKMVMAYNAVWKEALDGSALGS</sequence>
<evidence type="ECO:0000259" key="2">
    <source>
        <dbReference type="Pfam" id="PF13439"/>
    </source>
</evidence>
<dbReference type="GO" id="GO:0016757">
    <property type="term" value="F:glycosyltransferase activity"/>
    <property type="evidence" value="ECO:0007669"/>
    <property type="project" value="UniProtKB-KW"/>
</dbReference>
<dbReference type="RefSeq" id="WP_367968098.1">
    <property type="nucleotide sequence ID" value="NZ_JBAKFJ010000002.1"/>
</dbReference>
<dbReference type="CDD" id="cd03807">
    <property type="entry name" value="GT4_WbnK-like"/>
    <property type="match status" value="1"/>
</dbReference>
<dbReference type="InterPro" id="IPR028098">
    <property type="entry name" value="Glyco_trans_4-like_N"/>
</dbReference>
<keyword evidence="4" id="KW-1185">Reference proteome</keyword>
<proteinExistence type="predicted"/>
<dbReference type="SUPFAM" id="SSF53756">
    <property type="entry name" value="UDP-Glycosyltransferase/glycogen phosphorylase"/>
    <property type="match status" value="1"/>
</dbReference>
<feature type="domain" description="Glycosyl transferase family 1" evidence="1">
    <location>
        <begin position="189"/>
        <end position="335"/>
    </location>
</feature>
<organism evidence="3 4">
    <name type="scientific">Spiribacter onubensis</name>
    <dbReference type="NCBI Taxonomy" id="3122420"/>
    <lineage>
        <taxon>Bacteria</taxon>
        <taxon>Pseudomonadati</taxon>
        <taxon>Pseudomonadota</taxon>
        <taxon>Gammaproteobacteria</taxon>
        <taxon>Chromatiales</taxon>
        <taxon>Ectothiorhodospiraceae</taxon>
        <taxon>Spiribacter</taxon>
    </lineage>
</organism>
<dbReference type="Gene3D" id="3.40.50.2000">
    <property type="entry name" value="Glycogen Phosphorylase B"/>
    <property type="match status" value="2"/>
</dbReference>
<keyword evidence="3" id="KW-0808">Transferase</keyword>